<dbReference type="RefSeq" id="WP_147296397.1">
    <property type="nucleotide sequence ID" value="NZ_QTTQ01000009.1"/>
</dbReference>
<organism evidence="1 2">
    <name type="scientific">Lutibacter oceani</name>
    <dbReference type="NCBI Taxonomy" id="1853311"/>
    <lineage>
        <taxon>Bacteria</taxon>
        <taxon>Pseudomonadati</taxon>
        <taxon>Bacteroidota</taxon>
        <taxon>Flavobacteriia</taxon>
        <taxon>Flavobacteriales</taxon>
        <taxon>Flavobacteriaceae</taxon>
        <taxon>Lutibacter</taxon>
    </lineage>
</organism>
<dbReference type="AlphaFoldDB" id="A0A3D9S0B0"/>
<dbReference type="SUPFAM" id="SSF158682">
    <property type="entry name" value="TerB-like"/>
    <property type="match status" value="1"/>
</dbReference>
<reference evidence="1 2" key="1">
    <citation type="submission" date="2018-08" db="EMBL/GenBank/DDBJ databases">
        <title>Genomic Encyclopedia of Type Strains, Phase III (KMG-III): the genomes of soil and plant-associated and newly described type strains.</title>
        <authorList>
            <person name="Whitman W."/>
        </authorList>
    </citation>
    <scope>NUCLEOTIDE SEQUENCE [LARGE SCALE GENOMIC DNA]</scope>
    <source>
        <strain evidence="1 2">325-5</strain>
    </source>
</reference>
<dbReference type="EMBL" id="QTTQ01000009">
    <property type="protein sequence ID" value="REE83561.1"/>
    <property type="molecule type" value="Genomic_DNA"/>
</dbReference>
<comment type="caution">
    <text evidence="1">The sequence shown here is derived from an EMBL/GenBank/DDBJ whole genome shotgun (WGS) entry which is preliminary data.</text>
</comment>
<dbReference type="Proteomes" id="UP000256429">
    <property type="component" value="Unassembled WGS sequence"/>
</dbReference>
<accession>A0A3D9S0B0</accession>
<proteinExistence type="predicted"/>
<evidence type="ECO:0000313" key="2">
    <source>
        <dbReference type="Proteomes" id="UP000256429"/>
    </source>
</evidence>
<sequence length="147" mass="17158">MMSISDLYPTGLHEQNIKHFASIVRLALLDNKIDTDEHILLKRLASRLDITKSEFEEILKKPESYPIETPVSYNERLEHLYDLTKMLFLDKNPTIDKTSMMDRIAVGLGFPIENVRFVVKEAIKFFLKEPDIEDFKEAIKKVNPIKH</sequence>
<gene>
    <name evidence="1" type="ORF">BX611_0853</name>
</gene>
<name>A0A3D9S0B0_9FLAO</name>
<dbReference type="InterPro" id="IPR029024">
    <property type="entry name" value="TerB-like"/>
</dbReference>
<keyword evidence="2" id="KW-1185">Reference proteome</keyword>
<evidence type="ECO:0000313" key="1">
    <source>
        <dbReference type="EMBL" id="REE83561.1"/>
    </source>
</evidence>
<evidence type="ECO:0008006" key="3">
    <source>
        <dbReference type="Google" id="ProtNLM"/>
    </source>
</evidence>
<protein>
    <recommendedName>
        <fullName evidence="3">Tellurite resistance protein TerB</fullName>
    </recommendedName>
</protein>